<evidence type="ECO:0000313" key="6">
    <source>
        <dbReference type="Proteomes" id="UP000887568"/>
    </source>
</evidence>
<feature type="domain" description="Ubiquitin-like" evidence="3">
    <location>
        <begin position="159"/>
        <end position="236"/>
    </location>
</feature>
<evidence type="ECO:0008006" key="7">
    <source>
        <dbReference type="Google" id="ProtNLM"/>
    </source>
</evidence>
<dbReference type="PANTHER" id="PTHR24407:SF14">
    <property type="entry name" value="SIR2-LIKE DOMAIN-CONTAINING PROTEIN"/>
    <property type="match status" value="1"/>
</dbReference>
<dbReference type="InterPro" id="IPR007111">
    <property type="entry name" value="NACHT_NTPase"/>
</dbReference>
<dbReference type="GO" id="GO:0007165">
    <property type="term" value="P:signal transduction"/>
    <property type="evidence" value="ECO:0007669"/>
    <property type="project" value="InterPro"/>
</dbReference>
<dbReference type="InterPro" id="IPR027417">
    <property type="entry name" value="P-loop_NTPase"/>
</dbReference>
<dbReference type="InterPro" id="IPR011029">
    <property type="entry name" value="DEATH-like_dom_sf"/>
</dbReference>
<evidence type="ECO:0000259" key="4">
    <source>
        <dbReference type="PROSITE" id="PS50837"/>
    </source>
</evidence>
<dbReference type="Gene3D" id="3.10.20.90">
    <property type="entry name" value="Phosphatidylinositol 3-kinase Catalytic Subunit, Chain A, domain 1"/>
    <property type="match status" value="1"/>
</dbReference>
<protein>
    <recommendedName>
        <fullName evidence="7">Death domain-containing protein</fullName>
    </recommendedName>
</protein>
<feature type="region of interest" description="Disordered" evidence="1">
    <location>
        <begin position="379"/>
        <end position="424"/>
    </location>
</feature>
<dbReference type="InterPro" id="IPR000488">
    <property type="entry name" value="Death_dom"/>
</dbReference>
<dbReference type="PROSITE" id="PS50053">
    <property type="entry name" value="UBIQUITIN_2"/>
    <property type="match status" value="1"/>
</dbReference>
<dbReference type="SUPFAM" id="SSF47986">
    <property type="entry name" value="DEATH domain"/>
    <property type="match status" value="1"/>
</dbReference>
<dbReference type="EnsemblMetazoa" id="XM_038193463.1">
    <property type="protein sequence ID" value="XP_038049391.1"/>
    <property type="gene ID" value="LOC119722985"/>
</dbReference>
<dbReference type="Gene3D" id="3.40.50.300">
    <property type="entry name" value="P-loop containing nucleotide triphosphate hydrolases"/>
    <property type="match status" value="1"/>
</dbReference>
<dbReference type="RefSeq" id="XP_038049391.1">
    <property type="nucleotide sequence ID" value="XM_038193463.1"/>
</dbReference>
<dbReference type="PROSITE" id="PS50017">
    <property type="entry name" value="DEATH_DOMAIN"/>
    <property type="match status" value="1"/>
</dbReference>
<dbReference type="Pfam" id="PF05729">
    <property type="entry name" value="NACHT"/>
    <property type="match status" value="1"/>
</dbReference>
<dbReference type="CDD" id="cd17039">
    <property type="entry name" value="Ubl_ubiquitin_like"/>
    <property type="match status" value="1"/>
</dbReference>
<feature type="domain" description="NACHT" evidence="4">
    <location>
        <begin position="443"/>
        <end position="549"/>
    </location>
</feature>
<dbReference type="InterPro" id="IPR000626">
    <property type="entry name" value="Ubiquitin-like_dom"/>
</dbReference>
<dbReference type="AlphaFoldDB" id="A0A913ZEA4"/>
<dbReference type="Proteomes" id="UP000887568">
    <property type="component" value="Unplaced"/>
</dbReference>
<feature type="domain" description="Death" evidence="2">
    <location>
        <begin position="245"/>
        <end position="328"/>
    </location>
</feature>
<sequence length="579" mass="65133">MTEPLRNHGDATAIYAVQAPQWHRTSGVTGILLTIAAAWRLQCQNYVTLIIRRLTSITKMQEDSPGRRGRARITAEEYNHSLSKLVGTKRKVKPSRKAAFMAAFPVKASSRLYSDEEGASVLPVKAASVTQPEHSKTATTDDTISQAEVKSPVDVRQKLQVFVRGLLLPKTLCLQLDPETSVSDLKALVENKSGIPPQDQHLYIGRNFQLCDLLSICDHGIQQDQNIELRISGLLGGGLEEEQSRNVYFSNLSRELGPQWEDLAIHLGFLVSEVDTFRANYPGNVKQQSFRMLDAWWKDNPEDAPEKLREALKAIRRVDLSLQVQATAGASFDVEQCARDLAAHYRETMKVTTHPKEKHIAREMDDLYVNPQLLEETNIPSPVSSSETEMQAETVSQSENLKASKRTRGIPDLPKSQPDKKKGLHVQNISLDSYKDMLVLKSNRLLIRAEAGYGKTTLLKRIAYDWADMKTKGNQTENQQQTEPTSVLESYELVFVIDVNRMGKKFDIIDAIFSQKLTYSKLKKRDLQQYIHDNPERILILLDGTDEISLQRVKDAQCNNGFDLNGVLSFKSLKSCKAA</sequence>
<evidence type="ECO:0000259" key="2">
    <source>
        <dbReference type="PROSITE" id="PS50017"/>
    </source>
</evidence>
<dbReference type="CDD" id="cd01670">
    <property type="entry name" value="Death"/>
    <property type="match status" value="1"/>
</dbReference>
<keyword evidence="6" id="KW-1185">Reference proteome</keyword>
<evidence type="ECO:0000256" key="1">
    <source>
        <dbReference type="SAM" id="MobiDB-lite"/>
    </source>
</evidence>
<dbReference type="SMART" id="SM00005">
    <property type="entry name" value="DEATH"/>
    <property type="match status" value="1"/>
</dbReference>
<dbReference type="PANTHER" id="PTHR24407">
    <property type="entry name" value="PROTEIN KINASE DOMAIN-CONTAINING PROTEIN"/>
    <property type="match status" value="1"/>
</dbReference>
<dbReference type="InterPro" id="IPR029071">
    <property type="entry name" value="Ubiquitin-like_domsf"/>
</dbReference>
<reference evidence="5" key="1">
    <citation type="submission" date="2022-11" db="UniProtKB">
        <authorList>
            <consortium name="EnsemblMetazoa"/>
        </authorList>
    </citation>
    <scope>IDENTIFICATION</scope>
</reference>
<dbReference type="Pfam" id="PF00531">
    <property type="entry name" value="Death"/>
    <property type="match status" value="1"/>
</dbReference>
<dbReference type="SUPFAM" id="SSF52540">
    <property type="entry name" value="P-loop containing nucleoside triphosphate hydrolases"/>
    <property type="match status" value="1"/>
</dbReference>
<dbReference type="Gene3D" id="1.10.533.10">
    <property type="entry name" value="Death Domain, Fas"/>
    <property type="match status" value="1"/>
</dbReference>
<dbReference type="OrthoDB" id="1047367at2759"/>
<feature type="compositionally biased region" description="Polar residues" evidence="1">
    <location>
        <begin position="379"/>
        <end position="401"/>
    </location>
</feature>
<dbReference type="PROSITE" id="PS50837">
    <property type="entry name" value="NACHT"/>
    <property type="match status" value="1"/>
</dbReference>
<organism evidence="5 6">
    <name type="scientific">Patiria miniata</name>
    <name type="common">Bat star</name>
    <name type="synonym">Asterina miniata</name>
    <dbReference type="NCBI Taxonomy" id="46514"/>
    <lineage>
        <taxon>Eukaryota</taxon>
        <taxon>Metazoa</taxon>
        <taxon>Echinodermata</taxon>
        <taxon>Eleutherozoa</taxon>
        <taxon>Asterozoa</taxon>
        <taxon>Asteroidea</taxon>
        <taxon>Valvatacea</taxon>
        <taxon>Valvatida</taxon>
        <taxon>Asterinidae</taxon>
        <taxon>Patiria</taxon>
    </lineage>
</organism>
<dbReference type="GeneID" id="119722985"/>
<proteinExistence type="predicted"/>
<name>A0A913ZEA4_PATMI</name>
<dbReference type="SUPFAM" id="SSF54236">
    <property type="entry name" value="Ubiquitin-like"/>
    <property type="match status" value="1"/>
</dbReference>
<accession>A0A913ZEA4</accession>
<evidence type="ECO:0000259" key="3">
    <source>
        <dbReference type="PROSITE" id="PS50053"/>
    </source>
</evidence>
<evidence type="ECO:0000313" key="5">
    <source>
        <dbReference type="EnsemblMetazoa" id="XP_038049391.1"/>
    </source>
</evidence>